<proteinExistence type="predicted"/>
<feature type="transmembrane region" description="Helical" evidence="8">
    <location>
        <begin position="76"/>
        <end position="93"/>
    </location>
</feature>
<feature type="transmembrane region" description="Helical" evidence="8">
    <location>
        <begin position="154"/>
        <end position="171"/>
    </location>
</feature>
<feature type="transmembrane region" description="Helical" evidence="8">
    <location>
        <begin position="99"/>
        <end position="120"/>
    </location>
</feature>
<dbReference type="KEGG" id="fit:Fi14EGH31_10320"/>
<keyword evidence="3" id="KW-0645">Protease</keyword>
<organism evidence="9 10">
    <name type="scientific">Faecalibacillus intestinalis</name>
    <dbReference type="NCBI Taxonomy" id="1982626"/>
    <lineage>
        <taxon>Bacteria</taxon>
        <taxon>Bacillati</taxon>
        <taxon>Bacillota</taxon>
        <taxon>Erysipelotrichia</taxon>
        <taxon>Erysipelotrichales</taxon>
        <taxon>Coprobacillaceae</taxon>
        <taxon>Faecalibacillus</taxon>
    </lineage>
</organism>
<dbReference type="InterPro" id="IPR006741">
    <property type="entry name" value="AgrB"/>
</dbReference>
<keyword evidence="1" id="KW-1003">Cell membrane</keyword>
<dbReference type="Pfam" id="PF04647">
    <property type="entry name" value="AgrB"/>
    <property type="match status" value="1"/>
</dbReference>
<dbReference type="Proteomes" id="UP000593842">
    <property type="component" value="Chromosome"/>
</dbReference>
<protein>
    <recommendedName>
        <fullName evidence="11">Accessory regulator AgrB</fullName>
    </recommendedName>
</protein>
<keyword evidence="4 8" id="KW-0812">Transmembrane</keyword>
<dbReference type="GO" id="GO:0008233">
    <property type="term" value="F:peptidase activity"/>
    <property type="evidence" value="ECO:0007669"/>
    <property type="project" value="UniProtKB-KW"/>
</dbReference>
<evidence type="ECO:0000256" key="3">
    <source>
        <dbReference type="ARBA" id="ARBA00022670"/>
    </source>
</evidence>
<dbReference type="AlphaFoldDB" id="A0A7I8E0M8"/>
<evidence type="ECO:0000256" key="1">
    <source>
        <dbReference type="ARBA" id="ARBA00022475"/>
    </source>
</evidence>
<feature type="transmembrane region" description="Helical" evidence="8">
    <location>
        <begin position="31"/>
        <end position="64"/>
    </location>
</feature>
<keyword evidence="6 8" id="KW-1133">Transmembrane helix</keyword>
<name>A0A7I8E0M8_9FIRM</name>
<sequence length="181" mass="21166">MNFKNIVNKLCSQFDSKAYDQDILKYGLEVLIYNLFTILILIVLSILFQNCGFGLYFIPTFCILRITLGGFHCKTIYGCTSLMVIIYSLTNILSKEIFYHNLLKIASPILIILLFIIKPCEENTLHLKNYNIYYKYLLIIIFSLVLIISKNKILNLGMFSALFVTELMYYIKYIINLKNYN</sequence>
<dbReference type="GeneID" id="70579463"/>
<dbReference type="EMBL" id="AP024085">
    <property type="protein sequence ID" value="BCL57320.1"/>
    <property type="molecule type" value="Genomic_DNA"/>
</dbReference>
<accession>A0A7I8E0M8</accession>
<keyword evidence="5" id="KW-0378">Hydrolase</keyword>
<evidence type="ECO:0000256" key="5">
    <source>
        <dbReference type="ARBA" id="ARBA00022801"/>
    </source>
</evidence>
<evidence type="ECO:0000256" key="7">
    <source>
        <dbReference type="ARBA" id="ARBA00023136"/>
    </source>
</evidence>
<gene>
    <name evidence="9" type="ORF">Fi14EGH31_10320</name>
</gene>
<evidence type="ECO:0000313" key="9">
    <source>
        <dbReference type="EMBL" id="BCL57320.1"/>
    </source>
</evidence>
<evidence type="ECO:0000256" key="6">
    <source>
        <dbReference type="ARBA" id="ARBA00022989"/>
    </source>
</evidence>
<evidence type="ECO:0008006" key="11">
    <source>
        <dbReference type="Google" id="ProtNLM"/>
    </source>
</evidence>
<reference evidence="10" key="1">
    <citation type="submission" date="2020-09" db="EMBL/GenBank/DDBJ databases">
        <title>Complete genome sequencing of Faecalibacillus intestinalis strain 14EGH31.</title>
        <authorList>
            <person name="Sakamoto M."/>
            <person name="Murakami T."/>
            <person name="Mori H."/>
        </authorList>
    </citation>
    <scope>NUCLEOTIDE SEQUENCE [LARGE SCALE GENOMIC DNA]</scope>
    <source>
        <strain evidence="10">14EGH31</strain>
    </source>
</reference>
<evidence type="ECO:0000313" key="10">
    <source>
        <dbReference type="Proteomes" id="UP000593842"/>
    </source>
</evidence>
<keyword evidence="2" id="KW-0673">Quorum sensing</keyword>
<dbReference type="RefSeq" id="WP_158575456.1">
    <property type="nucleotide sequence ID" value="NZ_AP024085.1"/>
</dbReference>
<keyword evidence="7 8" id="KW-0472">Membrane</keyword>
<dbReference type="GO" id="GO:0016020">
    <property type="term" value="C:membrane"/>
    <property type="evidence" value="ECO:0007669"/>
    <property type="project" value="InterPro"/>
</dbReference>
<evidence type="ECO:0000256" key="2">
    <source>
        <dbReference type="ARBA" id="ARBA00022654"/>
    </source>
</evidence>
<feature type="transmembrane region" description="Helical" evidence="8">
    <location>
        <begin position="132"/>
        <end position="148"/>
    </location>
</feature>
<evidence type="ECO:0000256" key="8">
    <source>
        <dbReference type="SAM" id="Phobius"/>
    </source>
</evidence>
<evidence type="ECO:0000256" key="4">
    <source>
        <dbReference type="ARBA" id="ARBA00022692"/>
    </source>
</evidence>
<dbReference type="GO" id="GO:0009372">
    <property type="term" value="P:quorum sensing"/>
    <property type="evidence" value="ECO:0007669"/>
    <property type="project" value="UniProtKB-KW"/>
</dbReference>
<dbReference type="GO" id="GO:0006508">
    <property type="term" value="P:proteolysis"/>
    <property type="evidence" value="ECO:0007669"/>
    <property type="project" value="UniProtKB-KW"/>
</dbReference>